<dbReference type="RefSeq" id="WP_210227047.1">
    <property type="nucleotide sequence ID" value="NZ_CP076022.1"/>
</dbReference>
<dbReference type="EMBL" id="CP076022">
    <property type="protein sequence ID" value="QWC10149.1"/>
    <property type="molecule type" value="Genomic_DNA"/>
</dbReference>
<keyword evidence="5" id="KW-1185">Reference proteome</keyword>
<feature type="transmembrane region" description="Helical" evidence="2">
    <location>
        <begin position="205"/>
        <end position="227"/>
    </location>
</feature>
<dbReference type="Pfam" id="PF01569">
    <property type="entry name" value="PAP2"/>
    <property type="match status" value="1"/>
</dbReference>
<dbReference type="PANTHER" id="PTHR14969">
    <property type="entry name" value="SPHINGOSINE-1-PHOSPHATE PHOSPHOHYDROLASE"/>
    <property type="match status" value="1"/>
</dbReference>
<dbReference type="Proteomes" id="UP000676885">
    <property type="component" value="Chromosome"/>
</dbReference>
<feature type="region of interest" description="Disordered" evidence="1">
    <location>
        <begin position="259"/>
        <end position="279"/>
    </location>
</feature>
<evidence type="ECO:0000259" key="3">
    <source>
        <dbReference type="SMART" id="SM00014"/>
    </source>
</evidence>
<sequence length="279" mass="28985">MTRDSFQSPPRDPGRQPGAGTGLSGLPRWLASAFHRLVQWTSPHAALLITLAAGLLPALLLTVGSAELYEAVSESDGVARLDHPVLEAAQALRSPALDGAVTAFTNLAGTVGMPVLALAATAVMTVRWRSWTPVLLVVSAAAGSLLMTVAGKDLVGRARPSLADAVPPFEHSPSFPSGHTLNSVVIAGLVAYLVVLHLRSTRARILTVALAAVFAGAVGLSRVYLGHHWLTDVLVAWTLGLAWLAVVITAHRLLHSARAAEPHAGRQPSKGGAEPDAGP</sequence>
<gene>
    <name evidence="4" type="ORF">KKR91_00320</name>
</gene>
<organism evidence="4 5">
    <name type="scientific">Arthrobacter jiangjiafuii</name>
    <dbReference type="NCBI Taxonomy" id="2817475"/>
    <lineage>
        <taxon>Bacteria</taxon>
        <taxon>Bacillati</taxon>
        <taxon>Actinomycetota</taxon>
        <taxon>Actinomycetes</taxon>
        <taxon>Micrococcales</taxon>
        <taxon>Micrococcaceae</taxon>
        <taxon>Arthrobacter</taxon>
    </lineage>
</organism>
<evidence type="ECO:0000313" key="4">
    <source>
        <dbReference type="EMBL" id="QWC10149.1"/>
    </source>
</evidence>
<reference evidence="4 5" key="1">
    <citation type="submission" date="2021-05" db="EMBL/GenBank/DDBJ databases">
        <title>Novel species in genus Arthrobacter.</title>
        <authorList>
            <person name="Zhang G."/>
        </authorList>
    </citation>
    <scope>NUCLEOTIDE SEQUENCE [LARGE SCALE GENOMIC DNA]</scope>
    <source>
        <strain evidence="5">zg-ZUI227</strain>
    </source>
</reference>
<feature type="transmembrane region" description="Helical" evidence="2">
    <location>
        <begin position="103"/>
        <end position="124"/>
    </location>
</feature>
<keyword evidence="2" id="KW-0812">Transmembrane</keyword>
<protein>
    <submittedName>
        <fullName evidence="4">Phosphatase PAP2 family protein</fullName>
    </submittedName>
</protein>
<feature type="transmembrane region" description="Helical" evidence="2">
    <location>
        <begin position="180"/>
        <end position="198"/>
    </location>
</feature>
<dbReference type="AlphaFoldDB" id="A0A975M5S4"/>
<dbReference type="CDD" id="cd03392">
    <property type="entry name" value="PAP2_like_2"/>
    <property type="match status" value="1"/>
</dbReference>
<proteinExistence type="predicted"/>
<dbReference type="Gene3D" id="1.20.144.10">
    <property type="entry name" value="Phosphatidic acid phosphatase type 2/haloperoxidase"/>
    <property type="match status" value="1"/>
</dbReference>
<accession>A0A975M5S4</accession>
<dbReference type="SMART" id="SM00014">
    <property type="entry name" value="acidPPc"/>
    <property type="match status" value="1"/>
</dbReference>
<feature type="transmembrane region" description="Helical" evidence="2">
    <location>
        <begin position="131"/>
        <end position="150"/>
    </location>
</feature>
<name>A0A975M5S4_9MICC</name>
<dbReference type="SUPFAM" id="SSF48317">
    <property type="entry name" value="Acid phosphatase/Vanadium-dependent haloperoxidase"/>
    <property type="match status" value="1"/>
</dbReference>
<dbReference type="KEGG" id="ajg:KKR91_00320"/>
<feature type="domain" description="Phosphatidic acid phosphatase type 2/haloperoxidase" evidence="3">
    <location>
        <begin position="134"/>
        <end position="248"/>
    </location>
</feature>
<evidence type="ECO:0000256" key="2">
    <source>
        <dbReference type="SAM" id="Phobius"/>
    </source>
</evidence>
<feature type="transmembrane region" description="Helical" evidence="2">
    <location>
        <begin position="45"/>
        <end position="66"/>
    </location>
</feature>
<dbReference type="InterPro" id="IPR036938">
    <property type="entry name" value="PAP2/HPO_sf"/>
</dbReference>
<dbReference type="InterPro" id="IPR000326">
    <property type="entry name" value="PAP2/HPO"/>
</dbReference>
<dbReference type="PANTHER" id="PTHR14969:SF13">
    <property type="entry name" value="AT30094P"/>
    <property type="match status" value="1"/>
</dbReference>
<keyword evidence="2" id="KW-1133">Transmembrane helix</keyword>
<evidence type="ECO:0000313" key="5">
    <source>
        <dbReference type="Proteomes" id="UP000676885"/>
    </source>
</evidence>
<keyword evidence="2" id="KW-0472">Membrane</keyword>
<feature type="transmembrane region" description="Helical" evidence="2">
    <location>
        <begin position="233"/>
        <end position="254"/>
    </location>
</feature>
<evidence type="ECO:0000256" key="1">
    <source>
        <dbReference type="SAM" id="MobiDB-lite"/>
    </source>
</evidence>
<feature type="region of interest" description="Disordered" evidence="1">
    <location>
        <begin position="1"/>
        <end position="22"/>
    </location>
</feature>